<dbReference type="InterPro" id="IPR036497">
    <property type="entry name" value="GLTP_sf"/>
</dbReference>
<dbReference type="GO" id="GO:0016020">
    <property type="term" value="C:membrane"/>
    <property type="evidence" value="ECO:0007669"/>
    <property type="project" value="TreeGrafter"/>
</dbReference>
<keyword evidence="4" id="KW-1185">Reference proteome</keyword>
<dbReference type="Gene3D" id="1.10.3520.10">
    <property type="entry name" value="Glycolipid transfer protein"/>
    <property type="match status" value="1"/>
</dbReference>
<evidence type="ECO:0000313" key="4">
    <source>
        <dbReference type="Proteomes" id="UP000605846"/>
    </source>
</evidence>
<evidence type="ECO:0000256" key="1">
    <source>
        <dbReference type="ARBA" id="ARBA00022448"/>
    </source>
</evidence>
<dbReference type="GO" id="GO:1902388">
    <property type="term" value="F:ceramide 1-phosphate transfer activity"/>
    <property type="evidence" value="ECO:0007669"/>
    <property type="project" value="TreeGrafter"/>
</dbReference>
<evidence type="ECO:0000313" key="3">
    <source>
        <dbReference type="EMBL" id="KAF7727914.1"/>
    </source>
</evidence>
<dbReference type="PANTHER" id="PTHR10219">
    <property type="entry name" value="GLYCOLIPID TRANSFER PROTEIN-RELATED"/>
    <property type="match status" value="1"/>
</dbReference>
<evidence type="ECO:0000259" key="2">
    <source>
        <dbReference type="Pfam" id="PF08718"/>
    </source>
</evidence>
<feature type="domain" description="Glycolipid transfer protein" evidence="2">
    <location>
        <begin position="20"/>
        <end position="158"/>
    </location>
</feature>
<sequence length="196" mass="22192">MSFFETVKRSYVDVDTSKGIDTEQFLEATESLVTLFGELNSTAFSPVVKDMTGNITKIRARYLANPTANDTLENLTATEAPEKKRVATEGLLWLSRGLDFTEQALRFNLNNPSEELTVSFTTSYEETLSKHHNFVVRRIFSLAMKACPYRKDFYEKIGVLDDAALAVMEAWLNALKAIINTIQTIFTEHPEYIKGM</sequence>
<dbReference type="InterPro" id="IPR014830">
    <property type="entry name" value="Glycolipid_transfer_prot_dom"/>
</dbReference>
<dbReference type="AlphaFoldDB" id="A0A8H7BQ00"/>
<proteinExistence type="predicted"/>
<name>A0A8H7BQ00_9FUNG</name>
<dbReference type="GO" id="GO:0005829">
    <property type="term" value="C:cytosol"/>
    <property type="evidence" value="ECO:0007669"/>
    <property type="project" value="TreeGrafter"/>
</dbReference>
<comment type="caution">
    <text evidence="3">The sequence shown here is derived from an EMBL/GenBank/DDBJ whole genome shotgun (WGS) entry which is preliminary data.</text>
</comment>
<dbReference type="FunFam" id="1.10.3520.10:FF:000001">
    <property type="entry name" value="Pleckstrin domain-containing family A member 8"/>
    <property type="match status" value="1"/>
</dbReference>
<dbReference type="PANTHER" id="PTHR10219:SF25">
    <property type="entry name" value="PLECKSTRIN HOMOLOGY DOMAIN-CONTAINING FAMILY A MEMBER 8"/>
    <property type="match status" value="1"/>
</dbReference>
<organism evidence="3 4">
    <name type="scientific">Apophysomyces ossiformis</name>
    <dbReference type="NCBI Taxonomy" id="679940"/>
    <lineage>
        <taxon>Eukaryota</taxon>
        <taxon>Fungi</taxon>
        <taxon>Fungi incertae sedis</taxon>
        <taxon>Mucoromycota</taxon>
        <taxon>Mucoromycotina</taxon>
        <taxon>Mucoromycetes</taxon>
        <taxon>Mucorales</taxon>
        <taxon>Mucorineae</taxon>
        <taxon>Mucoraceae</taxon>
        <taxon>Apophysomyces</taxon>
    </lineage>
</organism>
<dbReference type="Pfam" id="PF08718">
    <property type="entry name" value="GLTP"/>
    <property type="match status" value="1"/>
</dbReference>
<dbReference type="Proteomes" id="UP000605846">
    <property type="component" value="Unassembled WGS sequence"/>
</dbReference>
<keyword evidence="1" id="KW-0813">Transport</keyword>
<dbReference type="OrthoDB" id="205255at2759"/>
<gene>
    <name evidence="3" type="ORF">EC973_006913</name>
</gene>
<dbReference type="EMBL" id="JABAYA010000047">
    <property type="protein sequence ID" value="KAF7727914.1"/>
    <property type="molecule type" value="Genomic_DNA"/>
</dbReference>
<accession>A0A8H7BQ00</accession>
<dbReference type="GO" id="GO:1902387">
    <property type="term" value="F:ceramide 1-phosphate binding"/>
    <property type="evidence" value="ECO:0007669"/>
    <property type="project" value="TreeGrafter"/>
</dbReference>
<reference evidence="3" key="1">
    <citation type="submission" date="2020-01" db="EMBL/GenBank/DDBJ databases">
        <title>Genome Sequencing of Three Apophysomyces-Like Fungal Strains Confirms a Novel Fungal Genus in the Mucoromycota with divergent Burkholderia-like Endosymbiotic Bacteria.</title>
        <authorList>
            <person name="Stajich J.E."/>
            <person name="Macias A.M."/>
            <person name="Carter-House D."/>
            <person name="Lovett B."/>
            <person name="Kasson L.R."/>
            <person name="Berry K."/>
            <person name="Grigoriev I."/>
            <person name="Chang Y."/>
            <person name="Spatafora J."/>
            <person name="Kasson M.T."/>
        </authorList>
    </citation>
    <scope>NUCLEOTIDE SEQUENCE</scope>
    <source>
        <strain evidence="3">NRRL A-21654</strain>
    </source>
</reference>
<protein>
    <recommendedName>
        <fullName evidence="2">Glycolipid transfer protein domain-containing protein</fullName>
    </recommendedName>
</protein>
<dbReference type="SUPFAM" id="SSF110004">
    <property type="entry name" value="Glycolipid transfer protein, GLTP"/>
    <property type="match status" value="1"/>
</dbReference>